<feature type="binding site" evidence="7">
    <location>
        <position position="376"/>
    </location>
    <ligand>
        <name>N-formimidoyl-L-glutamate</name>
        <dbReference type="ChEBI" id="CHEBI:58928"/>
    </ligand>
</feature>
<comment type="function">
    <text evidence="7">Catalyzes the hydrolytic cleavage of the carbon-nitrogen bond in imidazolone-5-propanoate to yield N-formimidoyl-L-glutamate. It is the third step in the universal histidine degradation pathway.</text>
</comment>
<dbReference type="SUPFAM" id="SSF51338">
    <property type="entry name" value="Composite domain of metallo-dependent hydrolases"/>
    <property type="match status" value="3"/>
</dbReference>
<dbReference type="Gene3D" id="2.30.40.10">
    <property type="entry name" value="Urease, subunit C, domain 1"/>
    <property type="match status" value="2"/>
</dbReference>
<evidence type="ECO:0000313" key="11">
    <source>
        <dbReference type="Proteomes" id="UP001139722"/>
    </source>
</evidence>
<evidence type="ECO:0000256" key="4">
    <source>
        <dbReference type="ARBA" id="ARBA00022808"/>
    </source>
</evidence>
<proteinExistence type="inferred from homology"/>
<name>A0A9X2GY14_9MICO</name>
<dbReference type="InterPro" id="IPR005920">
    <property type="entry name" value="HutI"/>
</dbReference>
<evidence type="ECO:0000259" key="9">
    <source>
        <dbReference type="Pfam" id="PF01979"/>
    </source>
</evidence>
<dbReference type="GO" id="GO:0005506">
    <property type="term" value="F:iron ion binding"/>
    <property type="evidence" value="ECO:0007669"/>
    <property type="project" value="UniProtKB-UniRule"/>
</dbReference>
<feature type="binding site" evidence="7">
    <location>
        <position position="222"/>
    </location>
    <ligand>
        <name>4-imidazolone-5-propanoate</name>
        <dbReference type="ChEBI" id="CHEBI:77893"/>
    </ligand>
</feature>
<dbReference type="PANTHER" id="PTHR42752:SF1">
    <property type="entry name" value="IMIDAZOLONEPROPIONASE-RELATED"/>
    <property type="match status" value="1"/>
</dbReference>
<dbReference type="InterPro" id="IPR006680">
    <property type="entry name" value="Amidohydro-rel"/>
</dbReference>
<feature type="binding site" evidence="7">
    <location>
        <position position="128"/>
    </location>
    <ligand>
        <name>Fe(3+)</name>
        <dbReference type="ChEBI" id="CHEBI:29034"/>
    </ligand>
</feature>
<comment type="pathway">
    <text evidence="7">Amino-acid degradation; L-histidine degradation into L-glutamate; N-formimidoyl-L-glutamate from L-histidine: step 3/3.</text>
</comment>
<reference evidence="10" key="1">
    <citation type="submission" date="2022-06" db="EMBL/GenBank/DDBJ databases">
        <title>Sequencing the genomes of 1000 actinobacteria strains.</title>
        <authorList>
            <person name="Klenk H.-P."/>
        </authorList>
    </citation>
    <scope>NUCLEOTIDE SEQUENCE</scope>
    <source>
        <strain evidence="10">DSM 22016</strain>
    </source>
</reference>
<dbReference type="PANTHER" id="PTHR42752">
    <property type="entry name" value="IMIDAZOLONEPROPIONASE"/>
    <property type="match status" value="1"/>
</dbReference>
<dbReference type="Gene3D" id="3.20.20.140">
    <property type="entry name" value="Metal-dependent hydrolases"/>
    <property type="match status" value="1"/>
</dbReference>
<dbReference type="Pfam" id="PF01979">
    <property type="entry name" value="Amidohydro_1"/>
    <property type="match status" value="1"/>
</dbReference>
<dbReference type="GO" id="GO:0005737">
    <property type="term" value="C:cytoplasm"/>
    <property type="evidence" value="ECO:0007669"/>
    <property type="project" value="UniProtKB-SubCell"/>
</dbReference>
<evidence type="ECO:0000256" key="5">
    <source>
        <dbReference type="ARBA" id="ARBA00022833"/>
    </source>
</evidence>
<feature type="binding site" evidence="7">
    <location>
        <position position="137"/>
    </location>
    <ligand>
        <name>4-imidazolone-5-propanoate</name>
        <dbReference type="ChEBI" id="CHEBI:77893"/>
    </ligand>
</feature>
<evidence type="ECO:0000313" key="10">
    <source>
        <dbReference type="EMBL" id="MCP2370717.1"/>
    </source>
</evidence>
<keyword evidence="11" id="KW-1185">Reference proteome</keyword>
<keyword evidence="5 7" id="KW-0862">Zinc</keyword>
<feature type="domain" description="Amidohydrolase-related" evidence="9">
    <location>
        <begin position="120"/>
        <end position="436"/>
    </location>
</feature>
<dbReference type="InterPro" id="IPR011059">
    <property type="entry name" value="Metal-dep_hydrolase_composite"/>
</dbReference>
<dbReference type="GO" id="GO:0050480">
    <property type="term" value="F:imidazolonepropionase activity"/>
    <property type="evidence" value="ECO:0007669"/>
    <property type="project" value="UniProtKB-UniRule"/>
</dbReference>
<evidence type="ECO:0000256" key="1">
    <source>
        <dbReference type="ARBA" id="ARBA00012864"/>
    </source>
</evidence>
<evidence type="ECO:0000256" key="7">
    <source>
        <dbReference type="HAMAP-Rule" id="MF_00372"/>
    </source>
</evidence>
<dbReference type="SUPFAM" id="SSF51556">
    <property type="entry name" value="Metallo-dependent hydrolases"/>
    <property type="match status" value="1"/>
</dbReference>
<keyword evidence="3 7" id="KW-0378">Hydrolase</keyword>
<feature type="binding site" evidence="7">
    <location>
        <position position="379"/>
    </location>
    <ligand>
        <name>4-imidazolone-5-propanoate</name>
        <dbReference type="ChEBI" id="CHEBI:77893"/>
    </ligand>
</feature>
<feature type="binding site" evidence="7">
    <location>
        <position position="303"/>
    </location>
    <ligand>
        <name>4-imidazolone-5-propanoate</name>
        <dbReference type="ChEBI" id="CHEBI:77893"/>
    </ligand>
</feature>
<feature type="region of interest" description="Disordered" evidence="8">
    <location>
        <begin position="48"/>
        <end position="115"/>
    </location>
</feature>
<protein>
    <recommendedName>
        <fullName evidence="1 7">Imidazolonepropionase</fullName>
        <ecNumber evidence="1 7">3.5.2.7</ecNumber>
    </recommendedName>
    <alternativeName>
        <fullName evidence="7">Imidazolone-5-propionate hydrolase</fullName>
    </alternativeName>
</protein>
<keyword evidence="7" id="KW-0963">Cytoplasm</keyword>
<comment type="caution">
    <text evidence="10">The sequence shown here is derived from an EMBL/GenBank/DDBJ whole genome shotgun (WGS) entry which is preliminary data.</text>
</comment>
<feature type="binding site" evidence="7">
    <location>
        <position position="374"/>
    </location>
    <ligand>
        <name>Zn(2+)</name>
        <dbReference type="ChEBI" id="CHEBI:29105"/>
    </ligand>
</feature>
<feature type="binding site" evidence="7">
    <location>
        <position position="195"/>
    </location>
    <ligand>
        <name>N-formimidoyl-L-glutamate</name>
        <dbReference type="ChEBI" id="CHEBI:58928"/>
    </ligand>
</feature>
<dbReference type="GO" id="GO:0008270">
    <property type="term" value="F:zinc ion binding"/>
    <property type="evidence" value="ECO:0007669"/>
    <property type="project" value="UniProtKB-UniRule"/>
</dbReference>
<feature type="compositionally biased region" description="Basic and acidic residues" evidence="8">
    <location>
        <begin position="79"/>
        <end position="99"/>
    </location>
</feature>
<comment type="catalytic activity">
    <reaction evidence="7">
        <text>4-imidazolone-5-propanoate + H2O = N-formimidoyl-L-glutamate</text>
        <dbReference type="Rhea" id="RHEA:23660"/>
        <dbReference type="ChEBI" id="CHEBI:15377"/>
        <dbReference type="ChEBI" id="CHEBI:58928"/>
        <dbReference type="ChEBI" id="CHEBI:77893"/>
        <dbReference type="EC" id="3.5.2.7"/>
    </reaction>
</comment>
<dbReference type="HAMAP" id="MF_00372">
    <property type="entry name" value="HutI"/>
    <property type="match status" value="1"/>
</dbReference>
<organism evidence="10 11">
    <name type="scientific">Agromyces terreus</name>
    <dbReference type="NCBI Taxonomy" id="424795"/>
    <lineage>
        <taxon>Bacteria</taxon>
        <taxon>Bacillati</taxon>
        <taxon>Actinomycetota</taxon>
        <taxon>Actinomycetes</taxon>
        <taxon>Micrococcales</taxon>
        <taxon>Microbacteriaceae</taxon>
        <taxon>Agromyces</taxon>
    </lineage>
</organism>
<feature type="binding site" evidence="7">
    <location>
        <position position="130"/>
    </location>
    <ligand>
        <name>Fe(3+)</name>
        <dbReference type="ChEBI" id="CHEBI:29034"/>
    </ligand>
</feature>
<dbReference type="GO" id="GO:0019556">
    <property type="term" value="P:L-histidine catabolic process to glutamate and formamide"/>
    <property type="evidence" value="ECO:0007669"/>
    <property type="project" value="UniProtKB-UniRule"/>
</dbReference>
<feature type="binding site" evidence="7">
    <location>
        <position position="374"/>
    </location>
    <ligand>
        <name>Fe(3+)</name>
        <dbReference type="ChEBI" id="CHEBI:29034"/>
    </ligand>
</feature>
<feature type="binding site" evidence="7">
    <location>
        <position position="300"/>
    </location>
    <ligand>
        <name>Fe(3+)</name>
        <dbReference type="ChEBI" id="CHEBI:29034"/>
    </ligand>
</feature>
<dbReference type="NCBIfam" id="TIGR01224">
    <property type="entry name" value="hutI"/>
    <property type="match status" value="1"/>
</dbReference>
<feature type="binding site" evidence="7">
    <location>
        <position position="378"/>
    </location>
    <ligand>
        <name>N-formimidoyl-L-glutamate</name>
        <dbReference type="ChEBI" id="CHEBI:58928"/>
    </ligand>
</feature>
<sequence length="463" mass="48365">MPRRTLVTNIGELVTNDPQPGREGGPLGILRDAAVLFDGDRIVWVGAASDTPEPHRSVDVRPSSHPYGANIDGSPAHESAAHESARHESAAREPARSGRADASGATPPEPEVVDAGGRAVIPGFVDSHTHLVFGGDRAEEFAARMSGRAYEAGGIRSTVAATRAASEDELRARLAAFVVELRTQGTTTFEIKSGYGLSVADEERLVRLAREVTDEVTFLGAHVVPAEFRDDPRFRDAGTPDAADRAADAYVDLVVGEMLAACAPHAHWVDAFCERGAFTPEQSRRVLEAGAAAGLGVRVHGNQLGAGEGVRLAVELGAASVDHCTYLSDADVAALAASSTVATLLPGVEFSTRQPYPDARRLLDAGVTVALASDCNPGSSFTSSMAFCVAVAVRDMGMTPAEALWAATAGGAAALRRADVGAIRPGTRADLVELDAPSHVHLAYRPGVPLVRRVWAAGEPVAD</sequence>
<comment type="similarity">
    <text evidence="7">Belongs to the metallo-dependent hydrolases superfamily. HutI family.</text>
</comment>
<evidence type="ECO:0000256" key="6">
    <source>
        <dbReference type="ARBA" id="ARBA00023004"/>
    </source>
</evidence>
<evidence type="ECO:0000256" key="8">
    <source>
        <dbReference type="SAM" id="MobiDB-lite"/>
    </source>
</evidence>
<keyword evidence="4 7" id="KW-0369">Histidine metabolism</keyword>
<feature type="binding site" evidence="7">
    <location>
        <position position="128"/>
    </location>
    <ligand>
        <name>Zn(2+)</name>
        <dbReference type="ChEBI" id="CHEBI:29105"/>
    </ligand>
</feature>
<dbReference type="InterPro" id="IPR032466">
    <property type="entry name" value="Metal_Hydrolase"/>
</dbReference>
<feature type="binding site" evidence="7">
    <location>
        <position position="300"/>
    </location>
    <ligand>
        <name>Zn(2+)</name>
        <dbReference type="ChEBI" id="CHEBI:29105"/>
    </ligand>
</feature>
<evidence type="ECO:0000256" key="3">
    <source>
        <dbReference type="ARBA" id="ARBA00022801"/>
    </source>
</evidence>
<gene>
    <name evidence="7" type="primary">hutI</name>
    <name evidence="10" type="ORF">BJ978_001393</name>
</gene>
<keyword evidence="2 7" id="KW-0479">Metal-binding</keyword>
<dbReference type="RefSeq" id="WP_232057744.1">
    <property type="nucleotide sequence ID" value="NZ_BAAANU010000059.1"/>
</dbReference>
<feature type="binding site" evidence="7">
    <location>
        <position position="195"/>
    </location>
    <ligand>
        <name>4-imidazolone-5-propanoate</name>
        <dbReference type="ChEBI" id="CHEBI:77893"/>
    </ligand>
</feature>
<evidence type="ECO:0000256" key="2">
    <source>
        <dbReference type="ARBA" id="ARBA00022723"/>
    </source>
</evidence>
<comment type="cofactor">
    <cofactor evidence="7">
        <name>Zn(2+)</name>
        <dbReference type="ChEBI" id="CHEBI:29105"/>
    </cofactor>
    <cofactor evidence="7">
        <name>Fe(3+)</name>
        <dbReference type="ChEBI" id="CHEBI:29034"/>
    </cofactor>
    <text evidence="7">Binds 1 zinc or iron ion per subunit.</text>
</comment>
<accession>A0A9X2GY14</accession>
<dbReference type="AlphaFoldDB" id="A0A9X2GY14"/>
<feature type="binding site" evidence="7">
    <location>
        <position position="130"/>
    </location>
    <ligand>
        <name>Zn(2+)</name>
        <dbReference type="ChEBI" id="CHEBI:29105"/>
    </ligand>
</feature>
<keyword evidence="6 7" id="KW-0408">Iron</keyword>
<dbReference type="EC" id="3.5.2.7" evidence="1 7"/>
<dbReference type="EMBL" id="JAMZDY010000001">
    <property type="protein sequence ID" value="MCP2370717.1"/>
    <property type="molecule type" value="Genomic_DNA"/>
</dbReference>
<comment type="subcellular location">
    <subcellularLocation>
        <location evidence="7">Cytoplasm</location>
    </subcellularLocation>
</comment>
<dbReference type="Proteomes" id="UP001139722">
    <property type="component" value="Unassembled WGS sequence"/>
</dbReference>